<evidence type="ECO:0008006" key="3">
    <source>
        <dbReference type="Google" id="ProtNLM"/>
    </source>
</evidence>
<keyword evidence="2" id="KW-1185">Reference proteome</keyword>
<evidence type="ECO:0000313" key="1">
    <source>
        <dbReference type="EMBL" id="GBQ84985.1"/>
    </source>
</evidence>
<dbReference type="Proteomes" id="UP001065047">
    <property type="component" value="Unassembled WGS sequence"/>
</dbReference>
<reference evidence="1" key="1">
    <citation type="submission" date="2013-04" db="EMBL/GenBank/DDBJ databases">
        <title>The genome sequencing project of 58 acetic acid bacteria.</title>
        <authorList>
            <person name="Okamoto-Kainuma A."/>
            <person name="Ishikawa M."/>
            <person name="Umino S."/>
            <person name="Koizumi Y."/>
            <person name="Shiwa Y."/>
            <person name="Yoshikawa H."/>
            <person name="Matsutani M."/>
            <person name="Matsushita K."/>
        </authorList>
    </citation>
    <scope>NUCLEOTIDE SEQUENCE</scope>
    <source>
        <strain evidence="1">DSM 14337</strain>
    </source>
</reference>
<dbReference type="InterPro" id="IPR029063">
    <property type="entry name" value="SAM-dependent_MTases_sf"/>
</dbReference>
<sequence>MNAPVKIQQAQFDLFDFGVSCDVKDDQAFNGILDSLRSQPVVPDFQPHHLFDAPGKEEIIRLKQKAEAFQRAGNRLLEVPEAETIIDGWKQHTAAQGADRNSLSANSERVVLSLYDHTGNWSKPWREAGYDVYQFDIQNDPDMGDVMKFSPEFFADYFGDFGGRGIYAILAAVPCTDFASSGARHFARKDADGTTAASIALARQTWATVEYFRPSIWAAENPVGRLGNLTGLPHWRTSFDPNHIGSPYTKKTLLWGRFNGDLPIAPVEASEGSKMHSQYGGKSQRTKNARSVTPEGFSYGFFMANNAHDHPILEVGFKYDRLDRDLLQQALDAGLSASEIGHIVDDSYYMDLDDVGAERVLTEHLNGPQPQFPSY</sequence>
<protein>
    <recommendedName>
        <fullName evidence="3">DNA (cytosine-5-)-methyltransferase</fullName>
    </recommendedName>
</protein>
<name>A0ABQ0PYV2_9PROT</name>
<dbReference type="GeneID" id="29556872"/>
<comment type="caution">
    <text evidence="1">The sequence shown here is derived from an EMBL/GenBank/DDBJ whole genome shotgun (WGS) entry which is preliminary data.</text>
</comment>
<gene>
    <name evidence="1" type="ORF">AA14337_2964</name>
</gene>
<evidence type="ECO:0000313" key="2">
    <source>
        <dbReference type="Proteomes" id="UP001065047"/>
    </source>
</evidence>
<dbReference type="EMBL" id="BAPF01000050">
    <property type="protein sequence ID" value="GBQ84985.1"/>
    <property type="molecule type" value="Genomic_DNA"/>
</dbReference>
<accession>A0ABQ0PYV2</accession>
<organism evidence="1 2">
    <name type="scientific">Acetobacter malorum DSM 14337</name>
    <dbReference type="NCBI Taxonomy" id="1307910"/>
    <lineage>
        <taxon>Bacteria</taxon>
        <taxon>Pseudomonadati</taxon>
        <taxon>Pseudomonadota</taxon>
        <taxon>Alphaproteobacteria</taxon>
        <taxon>Acetobacterales</taxon>
        <taxon>Acetobacteraceae</taxon>
        <taxon>Acetobacter</taxon>
    </lineage>
</organism>
<dbReference type="RefSeq" id="WP_208598579.1">
    <property type="nucleotide sequence ID" value="NZ_BAPF01000050.1"/>
</dbReference>
<dbReference type="SUPFAM" id="SSF53335">
    <property type="entry name" value="S-adenosyl-L-methionine-dependent methyltransferases"/>
    <property type="match status" value="1"/>
</dbReference>
<proteinExistence type="predicted"/>